<dbReference type="Proteomes" id="UP000472372">
    <property type="component" value="Chromosome 10"/>
</dbReference>
<dbReference type="AlphaFoldDB" id="A0A6S6WJ87"/>
<gene>
    <name evidence="1" type="ORF">PTTW11_10334</name>
</gene>
<organism evidence="1 2">
    <name type="scientific">Pyrenophora teres f. teres</name>
    <dbReference type="NCBI Taxonomy" id="97479"/>
    <lineage>
        <taxon>Eukaryota</taxon>
        <taxon>Fungi</taxon>
        <taxon>Dikarya</taxon>
        <taxon>Ascomycota</taxon>
        <taxon>Pezizomycotina</taxon>
        <taxon>Dothideomycetes</taxon>
        <taxon>Pleosporomycetidae</taxon>
        <taxon>Pleosporales</taxon>
        <taxon>Pleosporineae</taxon>
        <taxon>Pleosporaceae</taxon>
        <taxon>Pyrenophora</taxon>
    </lineage>
</organism>
<reference evidence="1" key="1">
    <citation type="submission" date="2021-02" db="EMBL/GenBank/DDBJ databases">
        <authorList>
            <person name="Syme A R."/>
            <person name="Syme A R."/>
            <person name="Moolhuijzen P."/>
        </authorList>
    </citation>
    <scope>NUCLEOTIDE SEQUENCE</scope>
    <source>
        <strain evidence="1">W1-1</strain>
    </source>
</reference>
<proteinExistence type="predicted"/>
<accession>A0A6S6WJ87</accession>
<protein>
    <submittedName>
        <fullName evidence="1">Uncharacterized protein</fullName>
    </submittedName>
</protein>
<evidence type="ECO:0000313" key="2">
    <source>
        <dbReference type="Proteomes" id="UP000472372"/>
    </source>
</evidence>
<sequence>MKAIAYLVFLAASTVTTAAPLESSPFDEGISLSARSDLFARGKKLCLVNSGINCWYDYGGTTGWQCAYHKCNYCTCDGSMDGYPLVNRDCAQYCPNNR</sequence>
<evidence type="ECO:0000313" key="1">
    <source>
        <dbReference type="EMBL" id="CAE7212687.1"/>
    </source>
</evidence>
<name>A0A6S6WJ87_9PLEO</name>
<dbReference type="EMBL" id="HG992986">
    <property type="protein sequence ID" value="CAE7212687.1"/>
    <property type="molecule type" value="Genomic_DNA"/>
</dbReference>